<dbReference type="Gene3D" id="1.20.1440.60">
    <property type="entry name" value="23S rRNA-intervening sequence"/>
    <property type="match status" value="1"/>
</dbReference>
<dbReference type="Proteomes" id="UP000808337">
    <property type="component" value="Unassembled WGS sequence"/>
</dbReference>
<gene>
    <name evidence="1" type="ORF">IPP15_16695</name>
</gene>
<dbReference type="AlphaFoldDB" id="A0A9D7XP09"/>
<dbReference type="SUPFAM" id="SSF158446">
    <property type="entry name" value="IVS-encoded protein-like"/>
    <property type="match status" value="1"/>
</dbReference>
<dbReference type="PIRSF" id="PIRSF035652">
    <property type="entry name" value="CHP02436"/>
    <property type="match status" value="1"/>
</dbReference>
<dbReference type="PANTHER" id="PTHR38471">
    <property type="entry name" value="FOUR HELIX BUNDLE PROTEIN"/>
    <property type="match status" value="1"/>
</dbReference>
<protein>
    <submittedName>
        <fullName evidence="1">Four helix bundle protein</fullName>
    </submittedName>
</protein>
<organism evidence="1 2">
    <name type="scientific">Candidatus Opimibacter skivensis</name>
    <dbReference type="NCBI Taxonomy" id="2982028"/>
    <lineage>
        <taxon>Bacteria</taxon>
        <taxon>Pseudomonadati</taxon>
        <taxon>Bacteroidota</taxon>
        <taxon>Saprospiria</taxon>
        <taxon>Saprospirales</taxon>
        <taxon>Saprospiraceae</taxon>
        <taxon>Candidatus Opimibacter</taxon>
    </lineage>
</organism>
<accession>A0A9D7XP09</accession>
<reference evidence="1 2" key="1">
    <citation type="submission" date="2020-10" db="EMBL/GenBank/DDBJ databases">
        <title>Connecting structure to function with the recovery of over 1000 high-quality activated sludge metagenome-assembled genomes encoding full-length rRNA genes using long-read sequencing.</title>
        <authorList>
            <person name="Singleton C.M."/>
            <person name="Petriglieri F."/>
            <person name="Kristensen J.M."/>
            <person name="Kirkegaard R.H."/>
            <person name="Michaelsen T.Y."/>
            <person name="Andersen M.H."/>
            <person name="Karst S.M."/>
            <person name="Dueholm M.S."/>
            <person name="Nielsen P.H."/>
            <person name="Albertsen M."/>
        </authorList>
    </citation>
    <scope>NUCLEOTIDE SEQUENCE [LARGE SCALE GENOMIC DNA]</scope>
    <source>
        <strain evidence="1">Ribe_18-Q3-R11-54_MAXAC.273</strain>
    </source>
</reference>
<dbReference type="InterPro" id="IPR036583">
    <property type="entry name" value="23S_rRNA_IVS_sf"/>
</dbReference>
<dbReference type="InterPro" id="IPR012657">
    <property type="entry name" value="23S_rRNA-intervening_sequence"/>
</dbReference>
<name>A0A9D7XP09_9BACT</name>
<sequence length="130" mass="15091">MKQEEFNELFRQRTKKLALTIIKITSPLKYSDALGVIRKQLIRASTSVASNFRAVCRSRSDREKFSKLCIVVEEADETPFWIEMIIAGEFLAKEEMSDIEQEADEILKVMSAYKKRLYDDLNKSPDHLIT</sequence>
<comment type="caution">
    <text evidence="1">The sequence shown here is derived from an EMBL/GenBank/DDBJ whole genome shotgun (WGS) entry which is preliminary data.</text>
</comment>
<dbReference type="NCBIfam" id="TIGR02436">
    <property type="entry name" value="four helix bundle protein"/>
    <property type="match status" value="1"/>
</dbReference>
<proteinExistence type="predicted"/>
<dbReference type="Pfam" id="PF05635">
    <property type="entry name" value="23S_rRNA_IVP"/>
    <property type="match status" value="1"/>
</dbReference>
<dbReference type="EMBL" id="JADKGY010000029">
    <property type="protein sequence ID" value="MBK9983979.1"/>
    <property type="molecule type" value="Genomic_DNA"/>
</dbReference>
<dbReference type="PANTHER" id="PTHR38471:SF2">
    <property type="entry name" value="FOUR HELIX BUNDLE PROTEIN"/>
    <property type="match status" value="1"/>
</dbReference>
<evidence type="ECO:0000313" key="1">
    <source>
        <dbReference type="EMBL" id="MBK9983979.1"/>
    </source>
</evidence>
<evidence type="ECO:0000313" key="2">
    <source>
        <dbReference type="Proteomes" id="UP000808337"/>
    </source>
</evidence>